<sequence>MSNLDHKKLQELAKELAKSVKTQEDLSNLSSMLVKMTVEAALGAEMEEHLGYSKNQVSDSTNSRNGYTSKILKGDHGEVELSVPRDRNSTFEPVIVKKGATRLTHMDDQILSLYAKGMSTRDIVDAFKEMYGADVSPTLISKVTESVLEKVTQWQERPLDEIYPIIYLDGIVLKIRQDKQVLRKTMYVALGINLEGRKECLGLWLSENESSKFWLNVLNDLHARGVKDILIASVDGLTGFPEAINAVYPKTDIQLCIVHMVRNSLKYVGYKERKLVATDLKDIYQSVTEAGALMALERFEQKWDAKFPSISKSWRTHWDNVSTLFLYPESIRKAIYTTNAIESLNSVIRKAVNNRKIFGHDNSAFKIVFLAIESASKKWTMPIRDWNAAMNQFMILHEDRLKGRV</sequence>
<keyword evidence="3 6" id="KW-0815">Transposition</keyword>
<dbReference type="PANTHER" id="PTHR33217:SF5">
    <property type="entry name" value="MUTATOR FAMILY TRANSPOSASE"/>
    <property type="match status" value="1"/>
</dbReference>
<dbReference type="EMBL" id="AP021888">
    <property type="protein sequence ID" value="BBP44197.1"/>
    <property type="molecule type" value="Genomic_DNA"/>
</dbReference>
<evidence type="ECO:0000256" key="5">
    <source>
        <dbReference type="ARBA" id="ARBA00023172"/>
    </source>
</evidence>
<dbReference type="NCBIfam" id="NF033543">
    <property type="entry name" value="transpos_IS256"/>
    <property type="match status" value="1"/>
</dbReference>
<evidence type="ECO:0000256" key="1">
    <source>
        <dbReference type="ARBA" id="ARBA00002190"/>
    </source>
</evidence>
<dbReference type="PANTHER" id="PTHR33217">
    <property type="entry name" value="TRANSPOSASE FOR INSERTION SEQUENCE ELEMENT IS1081"/>
    <property type="match status" value="1"/>
</dbReference>
<keyword evidence="6" id="KW-0814">Transposable element</keyword>
<dbReference type="GO" id="GO:0006313">
    <property type="term" value="P:DNA transposition"/>
    <property type="evidence" value="ECO:0007669"/>
    <property type="project" value="UniProtKB-UniRule"/>
</dbReference>
<dbReference type="EMBL" id="AP021888">
    <property type="protein sequence ID" value="BBP44298.1"/>
    <property type="molecule type" value="Genomic_DNA"/>
</dbReference>
<dbReference type="AlphaFoldDB" id="A0A6F8PQ93"/>
<organism evidence="7 9">
    <name type="scientific">Thiosulfativibrio zosterae</name>
    <dbReference type="NCBI Taxonomy" id="2675053"/>
    <lineage>
        <taxon>Bacteria</taxon>
        <taxon>Pseudomonadati</taxon>
        <taxon>Pseudomonadota</taxon>
        <taxon>Gammaproteobacteria</taxon>
        <taxon>Thiotrichales</taxon>
        <taxon>Piscirickettsiaceae</taxon>
        <taxon>Thiosulfativibrio</taxon>
    </lineage>
</organism>
<dbReference type="Pfam" id="PF00872">
    <property type="entry name" value="Transposase_mut"/>
    <property type="match status" value="1"/>
</dbReference>
<name>A0A6F8PQ93_9GAMM</name>
<evidence type="ECO:0000256" key="4">
    <source>
        <dbReference type="ARBA" id="ARBA00023125"/>
    </source>
</evidence>
<dbReference type="PROSITE" id="PS01007">
    <property type="entry name" value="TRANSPOSASE_MUTATOR"/>
    <property type="match status" value="1"/>
</dbReference>
<protein>
    <recommendedName>
        <fullName evidence="6">Mutator family transposase</fullName>
    </recommendedName>
</protein>
<keyword evidence="4 6" id="KW-0238">DNA-binding</keyword>
<evidence type="ECO:0000256" key="3">
    <source>
        <dbReference type="ARBA" id="ARBA00022578"/>
    </source>
</evidence>
<reference evidence="7" key="2">
    <citation type="journal article" date="2021" name="Arch.">
        <title>Thiosulfativibrio zosterae gen. nov., sp. nov., and Thiosulfatimonas sediminis gen. nov., sp. nov.</title>
        <authorList>
            <person name="Mochizuki J."/>
            <person name="Kojima H."/>
            <person name="Fukui M."/>
        </authorList>
    </citation>
    <scope>NUCLEOTIDE SEQUENCE</scope>
    <source>
        <strain evidence="7">AkT22</strain>
    </source>
</reference>
<evidence type="ECO:0000313" key="7">
    <source>
        <dbReference type="EMBL" id="BBP44197.1"/>
    </source>
</evidence>
<evidence type="ECO:0000313" key="8">
    <source>
        <dbReference type="EMBL" id="BBP44298.1"/>
    </source>
</evidence>
<evidence type="ECO:0000256" key="2">
    <source>
        <dbReference type="ARBA" id="ARBA00010961"/>
    </source>
</evidence>
<proteinExistence type="inferred from homology"/>
<dbReference type="KEGG" id="tzo:THMIRHAT_20440"/>
<dbReference type="RefSeq" id="WP_173291937.1">
    <property type="nucleotide sequence ID" value="NZ_AP021888.1"/>
</dbReference>
<comment type="function">
    <text evidence="1 6">Required for the transposition of the insertion element.</text>
</comment>
<dbReference type="Proteomes" id="UP000501466">
    <property type="component" value="Chromosome"/>
</dbReference>
<comment type="similarity">
    <text evidence="2 6">Belongs to the transposase mutator family.</text>
</comment>
<keyword evidence="5 6" id="KW-0233">DNA recombination</keyword>
<keyword evidence="9" id="KW-1185">Reference proteome</keyword>
<reference evidence="9" key="1">
    <citation type="submission" date="2019-11" db="EMBL/GenBank/DDBJ databases">
        <title>Isolation and characterization of two novel species in the genus Thiomicrorhabdus.</title>
        <authorList>
            <person name="Mochizuki J."/>
            <person name="Kojima H."/>
            <person name="Fukui M."/>
        </authorList>
    </citation>
    <scope>NUCLEOTIDE SEQUENCE [LARGE SCALE GENOMIC DNA]</scope>
    <source>
        <strain evidence="9">AkT22</strain>
    </source>
</reference>
<dbReference type="GO" id="GO:0003677">
    <property type="term" value="F:DNA binding"/>
    <property type="evidence" value="ECO:0007669"/>
    <property type="project" value="UniProtKB-UniRule"/>
</dbReference>
<evidence type="ECO:0000313" key="9">
    <source>
        <dbReference type="Proteomes" id="UP000501466"/>
    </source>
</evidence>
<dbReference type="GO" id="GO:0004803">
    <property type="term" value="F:transposase activity"/>
    <property type="evidence" value="ECO:0007669"/>
    <property type="project" value="UniProtKB-UniRule"/>
</dbReference>
<evidence type="ECO:0000256" key="6">
    <source>
        <dbReference type="RuleBase" id="RU365089"/>
    </source>
</evidence>
<gene>
    <name evidence="7" type="primary">y1062_2</name>
    <name evidence="8" type="synonym">y1062_3</name>
    <name evidence="7" type="ORF">THMIRHAT_19430</name>
    <name evidence="8" type="ORF">THMIRHAT_20440</name>
</gene>
<accession>A0A6F8PQ93</accession>
<dbReference type="InterPro" id="IPR001207">
    <property type="entry name" value="Transposase_mutator"/>
</dbReference>
<dbReference type="KEGG" id="tzo:THMIRHAT_19430"/>